<proteinExistence type="predicted"/>
<reference evidence="1 2" key="1">
    <citation type="submission" date="2023-03" db="EMBL/GenBank/DDBJ databases">
        <title>High recombination rates correlate with genetic variation in Cardiocondyla obscurior ants.</title>
        <authorList>
            <person name="Errbii M."/>
        </authorList>
    </citation>
    <scope>NUCLEOTIDE SEQUENCE [LARGE SCALE GENOMIC DNA]</scope>
    <source>
        <strain evidence="1">Alpha-2009</strain>
        <tissue evidence="1">Whole body</tissue>
    </source>
</reference>
<evidence type="ECO:0000313" key="1">
    <source>
        <dbReference type="EMBL" id="KAL0115107.1"/>
    </source>
</evidence>
<organism evidence="1 2">
    <name type="scientific">Cardiocondyla obscurior</name>
    <dbReference type="NCBI Taxonomy" id="286306"/>
    <lineage>
        <taxon>Eukaryota</taxon>
        <taxon>Metazoa</taxon>
        <taxon>Ecdysozoa</taxon>
        <taxon>Arthropoda</taxon>
        <taxon>Hexapoda</taxon>
        <taxon>Insecta</taxon>
        <taxon>Pterygota</taxon>
        <taxon>Neoptera</taxon>
        <taxon>Endopterygota</taxon>
        <taxon>Hymenoptera</taxon>
        <taxon>Apocrita</taxon>
        <taxon>Aculeata</taxon>
        <taxon>Formicoidea</taxon>
        <taxon>Formicidae</taxon>
        <taxon>Myrmicinae</taxon>
        <taxon>Cardiocondyla</taxon>
    </lineage>
</organism>
<dbReference type="EMBL" id="JADYXP020000010">
    <property type="protein sequence ID" value="KAL0115107.1"/>
    <property type="molecule type" value="Genomic_DNA"/>
</dbReference>
<protein>
    <submittedName>
        <fullName evidence="1">Uncharacterized protein</fullName>
    </submittedName>
</protein>
<comment type="caution">
    <text evidence="1">The sequence shown here is derived from an EMBL/GenBank/DDBJ whole genome shotgun (WGS) entry which is preliminary data.</text>
</comment>
<gene>
    <name evidence="1" type="ORF">PUN28_010590</name>
</gene>
<sequence>MIASPHASLIGKNIGPAFGSLSTRAVFRSHLFAGRHPRPSFEAIGWICPLLKNAHGALLSDGGSIGRSRNLREHSFTPFNVNWLAGMSR</sequence>
<keyword evidence="2" id="KW-1185">Reference proteome</keyword>
<name>A0AAW2FMG1_9HYME</name>
<evidence type="ECO:0000313" key="2">
    <source>
        <dbReference type="Proteomes" id="UP001430953"/>
    </source>
</evidence>
<dbReference type="AlphaFoldDB" id="A0AAW2FMG1"/>
<dbReference type="Proteomes" id="UP001430953">
    <property type="component" value="Unassembled WGS sequence"/>
</dbReference>
<accession>A0AAW2FMG1</accession>